<feature type="compositionally biased region" description="Basic and acidic residues" evidence="4">
    <location>
        <begin position="39"/>
        <end position="76"/>
    </location>
</feature>
<evidence type="ECO:0000256" key="3">
    <source>
        <dbReference type="PROSITE-ProRule" id="PRU00023"/>
    </source>
</evidence>
<comment type="caution">
    <text evidence="6">The sequence shown here is derived from an EMBL/GenBank/DDBJ whole genome shotgun (WGS) entry which is preliminary data.</text>
</comment>
<reference evidence="7" key="1">
    <citation type="journal article" date="2016" name="Nat. Commun.">
        <title>The Gonium pectorale genome demonstrates co-option of cell cycle regulation during the evolution of multicellularity.</title>
        <authorList>
            <person name="Hanschen E.R."/>
            <person name="Marriage T.N."/>
            <person name="Ferris P.J."/>
            <person name="Hamaji T."/>
            <person name="Toyoda A."/>
            <person name="Fujiyama A."/>
            <person name="Neme R."/>
            <person name="Noguchi H."/>
            <person name="Minakuchi Y."/>
            <person name="Suzuki M."/>
            <person name="Kawai-Toyooka H."/>
            <person name="Smith D.R."/>
            <person name="Sparks H."/>
            <person name="Anderson J."/>
            <person name="Bakaric R."/>
            <person name="Luria V."/>
            <person name="Karger A."/>
            <person name="Kirschner M.W."/>
            <person name="Durand P.M."/>
            <person name="Michod R.E."/>
            <person name="Nozaki H."/>
            <person name="Olson B.J."/>
        </authorList>
    </citation>
    <scope>NUCLEOTIDE SEQUENCE [LARGE SCALE GENOMIC DNA]</scope>
    <source>
        <strain evidence="7">NIES-2863</strain>
    </source>
</reference>
<evidence type="ECO:0000256" key="4">
    <source>
        <dbReference type="SAM" id="MobiDB-lite"/>
    </source>
</evidence>
<protein>
    <recommendedName>
        <fullName evidence="5">Heterokaryon incompatibility domain-containing protein</fullName>
    </recommendedName>
</protein>
<evidence type="ECO:0000313" key="7">
    <source>
        <dbReference type="Proteomes" id="UP000075714"/>
    </source>
</evidence>
<dbReference type="Proteomes" id="UP000075714">
    <property type="component" value="Unassembled WGS sequence"/>
</dbReference>
<evidence type="ECO:0000313" key="6">
    <source>
        <dbReference type="EMBL" id="KXZ53959.1"/>
    </source>
</evidence>
<dbReference type="PROSITE" id="PS50088">
    <property type="entry name" value="ANK_REPEAT"/>
    <property type="match status" value="5"/>
</dbReference>
<dbReference type="SUPFAM" id="SSF48403">
    <property type="entry name" value="Ankyrin repeat"/>
    <property type="match status" value="1"/>
</dbReference>
<dbReference type="GO" id="GO:0085020">
    <property type="term" value="P:protein K6-linked ubiquitination"/>
    <property type="evidence" value="ECO:0007669"/>
    <property type="project" value="TreeGrafter"/>
</dbReference>
<dbReference type="Pfam" id="PF06985">
    <property type="entry name" value="HET"/>
    <property type="match status" value="1"/>
</dbReference>
<feature type="compositionally biased region" description="Low complexity" evidence="4">
    <location>
        <begin position="252"/>
        <end position="290"/>
    </location>
</feature>
<keyword evidence="1" id="KW-0677">Repeat</keyword>
<keyword evidence="7" id="KW-1185">Reference proteome</keyword>
<dbReference type="InterPro" id="IPR002110">
    <property type="entry name" value="Ankyrin_rpt"/>
</dbReference>
<sequence>MATQSRTLEATAVAERKRLDEAATAERKRQDEAAAAVRKQLDDAAEAERRRQDEEAAAARKQLDEDAAALRKRLDDDAAAQRQQLDEGAAQERRLLDEAAAAERRRLDDESAAERKRLTEAMDIAGALFGPMKPGGTNGAEPPRVSMSRESNLSALDDEAAAARRRRLGEEAEAQRRILDEAAAVARRRLDEAAAAERRRLDEEAAAERRRLGETAAAVLGSLQLSVAASTPPPPPAAAEVPVARSPEPEQQEAAPAPETTASADPVAEPPAAAAAAPEPSTPAPVSESPAPTPLPPNLVYEDNTPEELRAHMPTTGVPLAELPESILDLHDGMPAALRTAPMRLLQTEAVLAWPNIKVYEEVGVADCVELPYISVTDEMWNCTIILSWRWNASKPAEYQPGFSPMSDMQFAELTAVLRRAAALGIAYAWIDWCCVPQYKSDSMVEVLRSKVYYARARAMTVVPTFYPIPAEGIVRLLLVKANRVIKKRADTSAVAAIVAGRLESILSKEQVAGREYFSRIWTLAERMARFGRPERLSNWLSLEAWLGTLVDALLKSTDDRKASAIYKRILGPEAGAILDSVLDPLQEAVKTGSMHVALNLEEKLVELFELAVGIWKSSSELSEEPTPQWLLGIYAAWNDADRIWAVYSYFCWKQLDKASSGAVLEALQDLVRVAGGGRKHLMGMATKLGLAKMVEVDPTDQQLLAAAKADDLNGVMEALAAGAYPDAPEVDGTTAMHHAAAANNAEAVRALIEAGASLEVRTSVADTPLLVAAAGNCVDAAKALLTAGAKVNSVGKGHEDMVRTLLQAGAMKEALTQASDTPMAVAVTAGKDGVLRLLVDAGANQAFKYTNGFTLLHQAARLGHEGVAKMLLSLGAVKDALNKEGASPLHLAARNNRPAVIMCLLEAGANIEQLVPKIKHTPLHEAALGNAADAVQALIQLKANKEVKTADGWRALHLAAHFGRHGCIKALLEAGAMGKAKAKNGNVPYECADAKSTKALLPKPDPVTFFGLF</sequence>
<feature type="repeat" description="ANK" evidence="3">
    <location>
        <begin position="852"/>
        <end position="884"/>
    </location>
</feature>
<feature type="region of interest" description="Disordered" evidence="4">
    <location>
        <begin position="227"/>
        <end position="302"/>
    </location>
</feature>
<dbReference type="GO" id="GO:0004842">
    <property type="term" value="F:ubiquitin-protein transferase activity"/>
    <property type="evidence" value="ECO:0007669"/>
    <property type="project" value="TreeGrafter"/>
</dbReference>
<dbReference type="Gene3D" id="1.25.40.20">
    <property type="entry name" value="Ankyrin repeat-containing domain"/>
    <property type="match status" value="3"/>
</dbReference>
<feature type="domain" description="Heterokaryon incompatibility" evidence="5">
    <location>
        <begin position="387"/>
        <end position="526"/>
    </location>
</feature>
<dbReference type="PANTHER" id="PTHR24171">
    <property type="entry name" value="ANKYRIN REPEAT DOMAIN-CONTAINING PROTEIN 39-RELATED"/>
    <property type="match status" value="1"/>
</dbReference>
<feature type="compositionally biased region" description="Basic and acidic residues" evidence="4">
    <location>
        <begin position="19"/>
        <end position="32"/>
    </location>
</feature>
<gene>
    <name evidence="6" type="ORF">GPECTOR_6g878</name>
</gene>
<dbReference type="PROSITE" id="PS50297">
    <property type="entry name" value="ANK_REP_REGION"/>
    <property type="match status" value="4"/>
</dbReference>
<evidence type="ECO:0000256" key="2">
    <source>
        <dbReference type="ARBA" id="ARBA00023043"/>
    </source>
</evidence>
<feature type="repeat" description="ANK" evidence="3">
    <location>
        <begin position="885"/>
        <end position="913"/>
    </location>
</feature>
<dbReference type="PANTHER" id="PTHR24171:SF8">
    <property type="entry name" value="BRCA1-ASSOCIATED RING DOMAIN PROTEIN 1"/>
    <property type="match status" value="1"/>
</dbReference>
<feature type="repeat" description="ANK" evidence="3">
    <location>
        <begin position="732"/>
        <end position="764"/>
    </location>
</feature>
<keyword evidence="2 3" id="KW-0040">ANK repeat</keyword>
<dbReference type="AlphaFoldDB" id="A0A150GVU4"/>
<dbReference type="InterPro" id="IPR010730">
    <property type="entry name" value="HET"/>
</dbReference>
<proteinExistence type="predicted"/>
<dbReference type="SMART" id="SM00248">
    <property type="entry name" value="ANK"/>
    <property type="match status" value="7"/>
</dbReference>
<evidence type="ECO:0000259" key="5">
    <source>
        <dbReference type="Pfam" id="PF06985"/>
    </source>
</evidence>
<feature type="repeat" description="ANK" evidence="3">
    <location>
        <begin position="952"/>
        <end position="977"/>
    </location>
</feature>
<accession>A0A150GVU4</accession>
<dbReference type="InterPro" id="IPR036770">
    <property type="entry name" value="Ankyrin_rpt-contain_sf"/>
</dbReference>
<dbReference type="Pfam" id="PF12796">
    <property type="entry name" value="Ank_2"/>
    <property type="match status" value="3"/>
</dbReference>
<dbReference type="STRING" id="33097.A0A150GVU4"/>
<feature type="region of interest" description="Disordered" evidence="4">
    <location>
        <begin position="127"/>
        <end position="175"/>
    </location>
</feature>
<name>A0A150GVU4_GONPE</name>
<organism evidence="6 7">
    <name type="scientific">Gonium pectorale</name>
    <name type="common">Green alga</name>
    <dbReference type="NCBI Taxonomy" id="33097"/>
    <lineage>
        <taxon>Eukaryota</taxon>
        <taxon>Viridiplantae</taxon>
        <taxon>Chlorophyta</taxon>
        <taxon>core chlorophytes</taxon>
        <taxon>Chlorophyceae</taxon>
        <taxon>CS clade</taxon>
        <taxon>Chlamydomonadales</taxon>
        <taxon>Volvocaceae</taxon>
        <taxon>Gonium</taxon>
    </lineage>
</organism>
<dbReference type="EMBL" id="LSYV01000007">
    <property type="protein sequence ID" value="KXZ53959.1"/>
    <property type="molecule type" value="Genomic_DNA"/>
</dbReference>
<feature type="region of interest" description="Disordered" evidence="4">
    <location>
        <begin position="19"/>
        <end position="93"/>
    </location>
</feature>
<evidence type="ECO:0000256" key="1">
    <source>
        <dbReference type="ARBA" id="ARBA00022737"/>
    </source>
</evidence>
<feature type="repeat" description="ANK" evidence="3">
    <location>
        <begin position="765"/>
        <end position="797"/>
    </location>
</feature>
<dbReference type="OrthoDB" id="545630at2759"/>